<dbReference type="GO" id="GO:0009097">
    <property type="term" value="P:isoleucine biosynthetic process"/>
    <property type="evidence" value="ECO:0007669"/>
    <property type="project" value="TreeGrafter"/>
</dbReference>
<evidence type="ECO:0000256" key="2">
    <source>
        <dbReference type="ARBA" id="ARBA00022898"/>
    </source>
</evidence>
<protein>
    <recommendedName>
        <fullName evidence="4">Probable D-serine dehydratase</fullName>
        <ecNumber evidence="4">4.3.1.18</ecNumber>
    </recommendedName>
    <alternativeName>
        <fullName evidence="4">D-serine deaminase</fullName>
        <shortName evidence="4">DSD</shortName>
    </alternativeName>
</protein>
<dbReference type="EMBL" id="LT906462">
    <property type="protein sequence ID" value="SNV58266.1"/>
    <property type="molecule type" value="Genomic_DNA"/>
</dbReference>
<evidence type="ECO:0000313" key="6">
    <source>
        <dbReference type="EMBL" id="SNV58266.1"/>
    </source>
</evidence>
<dbReference type="InterPro" id="IPR001926">
    <property type="entry name" value="TrpB-like_PALP"/>
</dbReference>
<comment type="similarity">
    <text evidence="4">Belongs to the serine/threonine dehydratase family. DsdA subfamily.</text>
</comment>
<dbReference type="Gene3D" id="3.40.50.1100">
    <property type="match status" value="2"/>
</dbReference>
<dbReference type="GO" id="GO:0036088">
    <property type="term" value="P:D-serine catabolic process"/>
    <property type="evidence" value="ECO:0007669"/>
    <property type="project" value="TreeGrafter"/>
</dbReference>
<sequence length="429" mass="47644">MKINVNELTTKHPIIKDMKQGNEVFWKNPNYQTQKDLPFSLEDIKDAEQRLTRFSSYIEYVFPETKANNGKIESEIINIPHFKAEEFPHMKGSLYLKGDHALPISGSIKARGGIYEVLKFAEETAIKNTDFTTESDYKILASEPYKELFSKYRIAVGSTGNLGLSIGIMSAKLGFKVTVHMSQDAKEWKKSLLKSKGVEVVEHVQDYGYAVKEGRLLAENDPYCHFIDDESSSDLFLGYSVSALRLKNQLQAEQIIVNKDHPLFVYLPCGVGGGPGGVAFGLKTIFGDNVHPIFIEPTEAPCMTLGMITDLHDKICVQDIGLTGKTVADGLAVSRPSKLVGSIMTSLLYGSSTVKDNQLYKYLKTLQDTESIFVEPSATSGFHGLKSIIDANLASENATHLVWSTGGNMVPEEEKTKYYEQAKRIAETE</sequence>
<comment type="cofactor">
    <cofactor evidence="1 4">
        <name>pyridoxal 5'-phosphate</name>
        <dbReference type="ChEBI" id="CHEBI:597326"/>
    </cofactor>
</comment>
<dbReference type="PANTHER" id="PTHR48078">
    <property type="entry name" value="THREONINE DEHYDRATASE, MITOCHONDRIAL-RELATED"/>
    <property type="match status" value="1"/>
</dbReference>
<name>A0A239YIM2_9STAP</name>
<gene>
    <name evidence="4 6" type="primary">dsdA</name>
    <name evidence="6" type="ORF">SAMEA4384403_00448</name>
</gene>
<dbReference type="KEGG" id="sste:SAMEA4384403_0448"/>
<feature type="domain" description="Tryptophan synthase beta chain-like PALP" evidence="5">
    <location>
        <begin position="75"/>
        <end position="404"/>
    </location>
</feature>
<comment type="catalytic activity">
    <reaction evidence="4">
        <text>D-serine = pyruvate + NH4(+)</text>
        <dbReference type="Rhea" id="RHEA:13977"/>
        <dbReference type="ChEBI" id="CHEBI:15361"/>
        <dbReference type="ChEBI" id="CHEBI:28938"/>
        <dbReference type="ChEBI" id="CHEBI:35247"/>
        <dbReference type="EC" id="4.3.1.18"/>
    </reaction>
</comment>
<feature type="modified residue" description="N6-(pyridoxal phosphate)lysine" evidence="4">
    <location>
        <position position="109"/>
    </location>
</feature>
<dbReference type="GO" id="GO:0008721">
    <property type="term" value="F:D-serine ammonia-lyase activity"/>
    <property type="evidence" value="ECO:0007669"/>
    <property type="project" value="UniProtKB-EC"/>
</dbReference>
<dbReference type="EC" id="4.3.1.18" evidence="4"/>
<keyword evidence="7" id="KW-1185">Reference proteome</keyword>
<proteinExistence type="inferred from homology"/>
<evidence type="ECO:0000256" key="4">
    <source>
        <dbReference type="HAMAP-Rule" id="MF_01030"/>
    </source>
</evidence>
<dbReference type="NCBIfam" id="TIGR02035">
    <property type="entry name" value="D_Ser_am_lyase"/>
    <property type="match status" value="1"/>
</dbReference>
<evidence type="ECO:0000313" key="7">
    <source>
        <dbReference type="Proteomes" id="UP000242084"/>
    </source>
</evidence>
<dbReference type="InterPro" id="IPR050147">
    <property type="entry name" value="Ser/Thr_Dehydratase"/>
</dbReference>
<dbReference type="GO" id="GO:0016836">
    <property type="term" value="F:hydro-lyase activity"/>
    <property type="evidence" value="ECO:0007669"/>
    <property type="project" value="UniProtKB-UniRule"/>
</dbReference>
<dbReference type="InterPro" id="IPR000634">
    <property type="entry name" value="Ser/Thr_deHydtase_PyrdxlP-BS"/>
</dbReference>
<dbReference type="HAMAP" id="MF_01030">
    <property type="entry name" value="D_Ser_dehydrat"/>
    <property type="match status" value="1"/>
</dbReference>
<dbReference type="Proteomes" id="UP000242084">
    <property type="component" value="Chromosome 1"/>
</dbReference>
<evidence type="ECO:0000259" key="5">
    <source>
        <dbReference type="Pfam" id="PF00291"/>
    </source>
</evidence>
<dbReference type="RefSeq" id="WP_095086135.1">
    <property type="nucleotide sequence ID" value="NZ_BMDM01000003.1"/>
</dbReference>
<reference evidence="6 7" key="1">
    <citation type="submission" date="2017-06" db="EMBL/GenBank/DDBJ databases">
        <authorList>
            <consortium name="Pathogen Informatics"/>
        </authorList>
    </citation>
    <scope>NUCLEOTIDE SEQUENCE [LARGE SCALE GENOMIC DNA]</scope>
    <source>
        <strain evidence="6 7">NCTC13839</strain>
    </source>
</reference>
<accession>A0A239YIM2</accession>
<dbReference type="PROSITE" id="PS00165">
    <property type="entry name" value="DEHYDRATASE_SER_THR"/>
    <property type="match status" value="1"/>
</dbReference>
<keyword evidence="3 4" id="KW-0456">Lyase</keyword>
<dbReference type="PANTHER" id="PTHR48078:SF9">
    <property type="entry name" value="D-SERINE DEHYDRATASE"/>
    <property type="match status" value="1"/>
</dbReference>
<dbReference type="OrthoDB" id="9780546at2"/>
<keyword evidence="2 4" id="KW-0663">Pyridoxal phosphate</keyword>
<dbReference type="Pfam" id="PF00291">
    <property type="entry name" value="PALP"/>
    <property type="match status" value="1"/>
</dbReference>
<evidence type="ECO:0000256" key="1">
    <source>
        <dbReference type="ARBA" id="ARBA00001933"/>
    </source>
</evidence>
<dbReference type="GO" id="GO:0030170">
    <property type="term" value="F:pyridoxal phosphate binding"/>
    <property type="evidence" value="ECO:0007669"/>
    <property type="project" value="InterPro"/>
</dbReference>
<dbReference type="InterPro" id="IPR036052">
    <property type="entry name" value="TrpB-like_PALP_sf"/>
</dbReference>
<dbReference type="AlphaFoldDB" id="A0A239YIM2"/>
<organism evidence="6 7">
    <name type="scientific">Mammaliicoccus stepanovicii</name>
    <dbReference type="NCBI Taxonomy" id="643214"/>
    <lineage>
        <taxon>Bacteria</taxon>
        <taxon>Bacillati</taxon>
        <taxon>Bacillota</taxon>
        <taxon>Bacilli</taxon>
        <taxon>Bacillales</taxon>
        <taxon>Staphylococcaceae</taxon>
        <taxon>Mammaliicoccus</taxon>
    </lineage>
</organism>
<dbReference type="NCBIfam" id="NF002823">
    <property type="entry name" value="PRK02991.1"/>
    <property type="match status" value="1"/>
</dbReference>
<evidence type="ECO:0000256" key="3">
    <source>
        <dbReference type="ARBA" id="ARBA00023239"/>
    </source>
</evidence>
<dbReference type="InterPro" id="IPR011780">
    <property type="entry name" value="D_Ser_am_lyase"/>
</dbReference>
<dbReference type="SUPFAM" id="SSF53686">
    <property type="entry name" value="Tryptophan synthase beta subunit-like PLP-dependent enzymes"/>
    <property type="match status" value="1"/>
</dbReference>